<comment type="subcellular location">
    <subcellularLocation>
        <location evidence="1">Nucleus</location>
    </subcellularLocation>
</comment>
<gene>
    <name evidence="8" type="ORF">BU16DRAFT_469769</name>
</gene>
<dbReference type="OrthoDB" id="1939598at2759"/>
<feature type="compositionally biased region" description="Basic and acidic residues" evidence="6">
    <location>
        <begin position="160"/>
        <end position="171"/>
    </location>
</feature>
<reference evidence="8" key="1">
    <citation type="journal article" date="2020" name="Stud. Mycol.">
        <title>101 Dothideomycetes genomes: a test case for predicting lifestyles and emergence of pathogens.</title>
        <authorList>
            <person name="Haridas S."/>
            <person name="Albert R."/>
            <person name="Binder M."/>
            <person name="Bloem J."/>
            <person name="Labutti K."/>
            <person name="Salamov A."/>
            <person name="Andreopoulos B."/>
            <person name="Baker S."/>
            <person name="Barry K."/>
            <person name="Bills G."/>
            <person name="Bluhm B."/>
            <person name="Cannon C."/>
            <person name="Castanera R."/>
            <person name="Culley D."/>
            <person name="Daum C."/>
            <person name="Ezra D."/>
            <person name="Gonzalez J."/>
            <person name="Henrissat B."/>
            <person name="Kuo A."/>
            <person name="Liang C."/>
            <person name="Lipzen A."/>
            <person name="Lutzoni F."/>
            <person name="Magnuson J."/>
            <person name="Mondo S."/>
            <person name="Nolan M."/>
            <person name="Ohm R."/>
            <person name="Pangilinan J."/>
            <person name="Park H.-J."/>
            <person name="Ramirez L."/>
            <person name="Alfaro M."/>
            <person name="Sun H."/>
            <person name="Tritt A."/>
            <person name="Yoshinaga Y."/>
            <person name="Zwiers L.-H."/>
            <person name="Turgeon B."/>
            <person name="Goodwin S."/>
            <person name="Spatafora J."/>
            <person name="Crous P."/>
            <person name="Grigoriev I."/>
        </authorList>
    </citation>
    <scope>NUCLEOTIDE SEQUENCE</scope>
    <source>
        <strain evidence="8">CBS 269.34</strain>
    </source>
</reference>
<dbReference type="PANTHER" id="PTHR13044:SF14">
    <property type="entry name" value="CRYPTOCEPHAL, ISOFORM A"/>
    <property type="match status" value="1"/>
</dbReference>
<feature type="domain" description="BZIP" evidence="7">
    <location>
        <begin position="168"/>
        <end position="227"/>
    </location>
</feature>
<accession>A0A6A6QEY6</accession>
<dbReference type="GO" id="GO:0005634">
    <property type="term" value="C:nucleus"/>
    <property type="evidence" value="ECO:0007669"/>
    <property type="project" value="UniProtKB-SubCell"/>
</dbReference>
<keyword evidence="4" id="KW-0804">Transcription</keyword>
<dbReference type="SUPFAM" id="SSF57959">
    <property type="entry name" value="Leucine zipper domain"/>
    <property type="match status" value="1"/>
</dbReference>
<evidence type="ECO:0000256" key="3">
    <source>
        <dbReference type="ARBA" id="ARBA00023125"/>
    </source>
</evidence>
<evidence type="ECO:0000259" key="7">
    <source>
        <dbReference type="PROSITE" id="PS50217"/>
    </source>
</evidence>
<dbReference type="PROSITE" id="PS50217">
    <property type="entry name" value="BZIP"/>
    <property type="match status" value="1"/>
</dbReference>
<protein>
    <recommendedName>
        <fullName evidence="7">BZIP domain-containing protein</fullName>
    </recommendedName>
</protein>
<keyword evidence="9" id="KW-1185">Reference proteome</keyword>
<evidence type="ECO:0000313" key="8">
    <source>
        <dbReference type="EMBL" id="KAF2490731.1"/>
    </source>
</evidence>
<dbReference type="Gene3D" id="1.20.5.170">
    <property type="match status" value="1"/>
</dbReference>
<keyword evidence="2" id="KW-0805">Transcription regulation</keyword>
<evidence type="ECO:0000313" key="9">
    <source>
        <dbReference type="Proteomes" id="UP000799750"/>
    </source>
</evidence>
<evidence type="ECO:0000256" key="1">
    <source>
        <dbReference type="ARBA" id="ARBA00004123"/>
    </source>
</evidence>
<dbReference type="Pfam" id="PF07716">
    <property type="entry name" value="bZIP_2"/>
    <property type="match status" value="1"/>
</dbReference>
<feature type="compositionally biased region" description="Low complexity" evidence="6">
    <location>
        <begin position="124"/>
        <end position="135"/>
    </location>
</feature>
<dbReference type="SMART" id="SM00338">
    <property type="entry name" value="BRLZ"/>
    <property type="match status" value="1"/>
</dbReference>
<dbReference type="InterPro" id="IPR004827">
    <property type="entry name" value="bZIP"/>
</dbReference>
<keyword evidence="3" id="KW-0238">DNA-binding</keyword>
<dbReference type="EMBL" id="MU004196">
    <property type="protein sequence ID" value="KAF2490731.1"/>
    <property type="molecule type" value="Genomic_DNA"/>
</dbReference>
<dbReference type="AlphaFoldDB" id="A0A6A6QEY6"/>
<dbReference type="GO" id="GO:0001228">
    <property type="term" value="F:DNA-binding transcription activator activity, RNA polymerase II-specific"/>
    <property type="evidence" value="ECO:0007669"/>
    <property type="project" value="TreeGrafter"/>
</dbReference>
<dbReference type="GO" id="GO:0000977">
    <property type="term" value="F:RNA polymerase II transcription regulatory region sequence-specific DNA binding"/>
    <property type="evidence" value="ECO:0007669"/>
    <property type="project" value="TreeGrafter"/>
</dbReference>
<feature type="region of interest" description="Disordered" evidence="6">
    <location>
        <begin position="243"/>
        <end position="272"/>
    </location>
</feature>
<evidence type="ECO:0000256" key="6">
    <source>
        <dbReference type="SAM" id="MobiDB-lite"/>
    </source>
</evidence>
<dbReference type="Proteomes" id="UP000799750">
    <property type="component" value="Unassembled WGS sequence"/>
</dbReference>
<keyword evidence="5" id="KW-0539">Nucleus</keyword>
<feature type="region of interest" description="Disordered" evidence="6">
    <location>
        <begin position="121"/>
        <end position="196"/>
    </location>
</feature>
<dbReference type="CDD" id="cd14705">
    <property type="entry name" value="bZIP_Zip1"/>
    <property type="match status" value="1"/>
</dbReference>
<dbReference type="InterPro" id="IPR046347">
    <property type="entry name" value="bZIP_sf"/>
</dbReference>
<evidence type="ECO:0000256" key="4">
    <source>
        <dbReference type="ARBA" id="ARBA00023163"/>
    </source>
</evidence>
<dbReference type="PROSITE" id="PS00036">
    <property type="entry name" value="BZIP_BASIC"/>
    <property type="match status" value="1"/>
</dbReference>
<proteinExistence type="predicted"/>
<name>A0A6A6QEY6_9PEZI</name>
<dbReference type="FunFam" id="1.20.5.170:FF:000075">
    <property type="entry name" value="BZIP transcription factor (MetR)"/>
    <property type="match status" value="1"/>
</dbReference>
<evidence type="ECO:0000256" key="2">
    <source>
        <dbReference type="ARBA" id="ARBA00023015"/>
    </source>
</evidence>
<sequence length="272" mass="29709">MSYNGRRGPNVSQYIANLNTIQPAEDLPDPLLNIEEDLALFTNTEFIDWDHATAAPPRTSALPRTTPSRSFLTARATTMTNVAIYPGDFHFQDFSGFNSTITDPQLPNLSQNTPAGYPLASYGSPVSNSASPVSPEFGPGPGEKRKLDAITDPNGSTGEEPTRVAAEEDKRRRNTAASARFRVKKKQREQALEKSAKDMTDKVGVLETKITQLEMENKWLKSLITEKNESSADVSAMFKKFQQSQETAGERSTGLRTDGVGTGAAHKEKAKA</sequence>
<dbReference type="PANTHER" id="PTHR13044">
    <property type="entry name" value="ACTIVATING TRANSCRIPTION FACTOR ATF 4/5"/>
    <property type="match status" value="1"/>
</dbReference>
<organism evidence="8 9">
    <name type="scientific">Lophium mytilinum</name>
    <dbReference type="NCBI Taxonomy" id="390894"/>
    <lineage>
        <taxon>Eukaryota</taxon>
        <taxon>Fungi</taxon>
        <taxon>Dikarya</taxon>
        <taxon>Ascomycota</taxon>
        <taxon>Pezizomycotina</taxon>
        <taxon>Dothideomycetes</taxon>
        <taxon>Pleosporomycetidae</taxon>
        <taxon>Mytilinidiales</taxon>
        <taxon>Mytilinidiaceae</taxon>
        <taxon>Lophium</taxon>
    </lineage>
</organism>
<evidence type="ECO:0000256" key="5">
    <source>
        <dbReference type="ARBA" id="ARBA00023242"/>
    </source>
</evidence>